<evidence type="ECO:0000256" key="3">
    <source>
        <dbReference type="ARBA" id="ARBA00023180"/>
    </source>
</evidence>
<dbReference type="AlphaFoldDB" id="A0A1H1UCE2"/>
<evidence type="ECO:0000256" key="1">
    <source>
        <dbReference type="ARBA" id="ARBA00022729"/>
    </source>
</evidence>
<dbReference type="Proteomes" id="UP000198963">
    <property type="component" value="Chromosome I"/>
</dbReference>
<dbReference type="SUPFAM" id="SSF69318">
    <property type="entry name" value="Integrin alpha N-terminal domain"/>
    <property type="match status" value="2"/>
</dbReference>
<dbReference type="PROSITE" id="PS51470">
    <property type="entry name" value="FG_GAP"/>
    <property type="match status" value="3"/>
</dbReference>
<dbReference type="SMART" id="SM00191">
    <property type="entry name" value="Int_alpha"/>
    <property type="match status" value="6"/>
</dbReference>
<dbReference type="PANTHER" id="PTHR23220">
    <property type="entry name" value="INTEGRIN ALPHA"/>
    <property type="match status" value="1"/>
</dbReference>
<evidence type="ECO:0000313" key="5">
    <source>
        <dbReference type="Proteomes" id="UP000198963"/>
    </source>
</evidence>
<keyword evidence="2" id="KW-0677">Repeat</keyword>
<dbReference type="InterPro" id="IPR028994">
    <property type="entry name" value="Integrin_alpha_N"/>
</dbReference>
<reference evidence="4 5" key="1">
    <citation type="submission" date="2016-10" db="EMBL/GenBank/DDBJ databases">
        <authorList>
            <person name="Varghese N."/>
            <person name="Submissions S."/>
        </authorList>
    </citation>
    <scope>NUCLEOTIDE SEQUENCE [LARGE SCALE GENOMIC DNA]</scope>
    <source>
        <strain evidence="4 5">RHA_55</strain>
    </source>
</reference>
<dbReference type="GO" id="GO:0005178">
    <property type="term" value="F:integrin binding"/>
    <property type="evidence" value="ECO:0007669"/>
    <property type="project" value="TreeGrafter"/>
</dbReference>
<dbReference type="PANTHER" id="PTHR23220:SF84">
    <property type="entry name" value="INTEGRIN ALPHA-L"/>
    <property type="match status" value="1"/>
</dbReference>
<dbReference type="Pfam" id="PF13585">
    <property type="entry name" value="CHU_C"/>
    <property type="match status" value="1"/>
</dbReference>
<accession>A0A1H1UCE2</accession>
<dbReference type="InterPro" id="IPR026341">
    <property type="entry name" value="T9SS_type_B"/>
</dbReference>
<dbReference type="GO" id="GO:0098609">
    <property type="term" value="P:cell-cell adhesion"/>
    <property type="evidence" value="ECO:0007669"/>
    <property type="project" value="TreeGrafter"/>
</dbReference>
<dbReference type="PRINTS" id="PR01185">
    <property type="entry name" value="INTEGRINA"/>
</dbReference>
<dbReference type="NCBIfam" id="TIGR04131">
    <property type="entry name" value="Bac_Flav_CTERM"/>
    <property type="match status" value="1"/>
</dbReference>
<dbReference type="Pfam" id="PF01839">
    <property type="entry name" value="FG-GAP"/>
    <property type="match status" value="1"/>
</dbReference>
<dbReference type="Gene3D" id="2.130.10.130">
    <property type="entry name" value="Integrin alpha, N-terminal"/>
    <property type="match status" value="3"/>
</dbReference>
<dbReference type="GO" id="GO:0007229">
    <property type="term" value="P:integrin-mediated signaling pathway"/>
    <property type="evidence" value="ECO:0007669"/>
    <property type="project" value="TreeGrafter"/>
</dbReference>
<dbReference type="InterPro" id="IPR013519">
    <property type="entry name" value="Int_alpha_beta-p"/>
</dbReference>
<protein>
    <submittedName>
        <fullName evidence="4">Gliding motility-associated C-terminal domain-containing protein</fullName>
    </submittedName>
</protein>
<keyword evidence="3" id="KW-0325">Glycoprotein</keyword>
<dbReference type="EMBL" id="LT629774">
    <property type="protein sequence ID" value="SDS70088.1"/>
    <property type="molecule type" value="Genomic_DNA"/>
</dbReference>
<keyword evidence="1" id="KW-0732">Signal</keyword>
<organism evidence="4 5">
    <name type="scientific">Winogradskyella sediminis</name>
    <dbReference type="NCBI Taxonomy" id="1382466"/>
    <lineage>
        <taxon>Bacteria</taxon>
        <taxon>Pseudomonadati</taxon>
        <taxon>Bacteroidota</taxon>
        <taxon>Flavobacteriia</taxon>
        <taxon>Flavobacteriales</taxon>
        <taxon>Flavobacteriaceae</taxon>
        <taxon>Winogradskyella</taxon>
    </lineage>
</organism>
<name>A0A1H1UCE2_9FLAO</name>
<dbReference type="RefSeq" id="WP_092446742.1">
    <property type="nucleotide sequence ID" value="NZ_LT629774.1"/>
</dbReference>
<dbReference type="InterPro" id="IPR013517">
    <property type="entry name" value="FG-GAP"/>
</dbReference>
<dbReference type="GO" id="GO:0033627">
    <property type="term" value="P:cell adhesion mediated by integrin"/>
    <property type="evidence" value="ECO:0007669"/>
    <property type="project" value="TreeGrafter"/>
</dbReference>
<gene>
    <name evidence="4" type="ORF">SAMN04489797_2207</name>
</gene>
<dbReference type="STRING" id="1249933.SAMN04489797_2207"/>
<evidence type="ECO:0000256" key="2">
    <source>
        <dbReference type="ARBA" id="ARBA00022737"/>
    </source>
</evidence>
<dbReference type="InterPro" id="IPR000413">
    <property type="entry name" value="Integrin_alpha"/>
</dbReference>
<dbReference type="GO" id="GO:0007160">
    <property type="term" value="P:cell-matrix adhesion"/>
    <property type="evidence" value="ECO:0007669"/>
    <property type="project" value="TreeGrafter"/>
</dbReference>
<evidence type="ECO:0000313" key="4">
    <source>
        <dbReference type="EMBL" id="SDS70088.1"/>
    </source>
</evidence>
<dbReference type="GO" id="GO:0009897">
    <property type="term" value="C:external side of plasma membrane"/>
    <property type="evidence" value="ECO:0007669"/>
    <property type="project" value="TreeGrafter"/>
</dbReference>
<sequence length="1059" mass="112875">MKYVCWFLFFFTFQNNLLSQSYSVSSYQKINDVNGDFSAVLNNEDNFGVSIDEIGDLDGNGVNDLAVGAFSDDDGGSNRGAVWILFLDVDDSVLSSTKISDTSGNFTGILDNEDRFGGAVSYLGDLNNDDLPELAVGADYDEDGGYWSGAVWILSLNLDGTVNSHSKISDTQGGFDGFINGDAIFGTDIVNIGDLNNDGVQDLAVGSRRDNDGGGNAGALWILFMNADFTVNSSQKISRTSGGLGVDLDFEDYFGGSVANLGDLNGDGVIDLAVGSYRDNDQNINSGSIYVLFMNSNGTVISYQKISNLFGNLSSNLSQDAFFGESIDGVVDFDGDGKVEIIVGAMKQVNPTLSVQTGGFYLIELNANGTVSEEYFYSYGQNCFNGQLENGDLFGGSVSFLNFDGDNLKVAIGSYRDSENGSRKGAIWIINLGEMNIEVIAINPTICNFSDGEIVISGLYNNADYIINYNLDMIASSNTLTSNSSGELILENLASGSYTNIQIEEVLVGCTTSLDDLVLTAVGLSATIASSNPTSCSDSDGKITISGLSNSQSYTVNYDLDSVATSITLISNNSGEVIIDNLALGNYTNISIEEVSSGCIGGLDSVELTAVGLSATIASSNPTSCSDSDGKITISGLSNSQSYTVNYDLDSVATSITLISNNSGEVIIDNLALGNYTNISIEEVSSGCIGGLDSVELTAVGLSATIASSNPTSCSDSDGKITISGLSNSQSYTVNYDLDSVATSITLISNNSGEVIINSLALGNYTNISIEEVSSGCIGGLDSVELTAVGLSATIASSNPTGCGVSDGEIVISGLSNNQTYIVNYELSSDTFISNNLGTIIIDNLWFGTYMLQSIEEVSTGCIDNLEAVVLTGVDLSATHTINNPTSCGISDGEIFISGLTSNQEFLVTYYFDSNETSYNLISNSLGEITIENLVAGNYTNLSLEETLGGCVLEFEMITLDCEIDNFGCFEYMSFFTPNGDQVNDYWFLKPLNQNYICNYELLIFNRYGKLLKVLTNSNSHWDGFYNGQKMPSSDYWFVVYYNDGIKDLTYKSHFALKR</sequence>
<proteinExistence type="predicted"/>
<keyword evidence="5" id="KW-1185">Reference proteome</keyword>
<dbReference type="GO" id="GO:0008305">
    <property type="term" value="C:integrin complex"/>
    <property type="evidence" value="ECO:0007669"/>
    <property type="project" value="InterPro"/>
</dbReference>